<evidence type="ECO:0000313" key="5">
    <source>
        <dbReference type="Proteomes" id="UP000316621"/>
    </source>
</evidence>
<feature type="region of interest" description="Disordered" evidence="1">
    <location>
        <begin position="630"/>
        <end position="653"/>
    </location>
</feature>
<gene>
    <name evidence="4" type="ORF">C5167_017717</name>
</gene>
<evidence type="ECO:0000256" key="1">
    <source>
        <dbReference type="SAM" id="MobiDB-lite"/>
    </source>
</evidence>
<feature type="domain" description="DUF632" evidence="2">
    <location>
        <begin position="265"/>
        <end position="623"/>
    </location>
</feature>
<dbReference type="EMBL" id="CM010716">
    <property type="protein sequence ID" value="RZC49295.1"/>
    <property type="molecule type" value="Genomic_DNA"/>
</dbReference>
<sequence>MGITNSKSKKSQALKLCKERKRFIKKAIDSRYALSVSHLSYIESLKTIGIALRQFVEVEEHDNKTPLSNYSYPSPSPTQSVETMDSLLHSHSSVSYMRTSASPAVTVKIDPVEEDESFHTPLPPPPPHTTNSSWDFFDANDELEEYGSLSRLRRFSLDNVSPVSEKKENTNFEKIGLKASCEISVEEKRCEFQQRGNKISENSYGQRKSNGGLVMSKVNSPVEARDLGLDSDGSKEALVGKVDKQSCEGRGDPSRFITHGGKDFLSSIKDIENRFFRASECGKEVSRMLETNKVVSKFSDGEGDWTLILKVFSYSCRLIKTSLVFVGHHVDVIFFDTCCPLPTCVEPPNQMTKAITWYRSPSSQSSSSRHRLTSASRDDGDESWSDFNEEFSMITGSHSSTLDRLYAWEMKLYAEVKASERVKKKYDQKCNQLRHQFARDTSAEMIDKTRAVIKDLHSQIRVSLHAIDTIAKRIEKIRDEELRPQLAELIQGFICMWKIMLECHHAQYITISLAYHSKSSTTQACGEQYRQALNHLQHAVGCFITSFAGWIDAHKSYVEAVNGWLQNCILLPRERFKGRRVFSPRRALAPPIFVLCRDWSVGIKALPSRGVVHAFEALFSVLHQLEKEQKKQEHLDKRNGPNGDDRKNDKPSNLIVIHPNLNIALDRLTKFTEASLKMCECIGQASEMAEVAYTNCKVPRY</sequence>
<dbReference type="OMA" id="SHLCCIH"/>
<feature type="region of interest" description="Disordered" evidence="1">
    <location>
        <begin position="361"/>
        <end position="383"/>
    </location>
</feature>
<evidence type="ECO:0000259" key="3">
    <source>
        <dbReference type="Pfam" id="PF04783"/>
    </source>
</evidence>
<dbReference type="AlphaFoldDB" id="A0A4Y7IPA9"/>
<protein>
    <recommendedName>
        <fullName evidence="6">DUF632 domain-containing protein</fullName>
    </recommendedName>
</protein>
<feature type="domain" description="DUF630" evidence="3">
    <location>
        <begin position="1"/>
        <end position="59"/>
    </location>
</feature>
<evidence type="ECO:0008006" key="6">
    <source>
        <dbReference type="Google" id="ProtNLM"/>
    </source>
</evidence>
<dbReference type="Pfam" id="PF04782">
    <property type="entry name" value="DUF632"/>
    <property type="match status" value="1"/>
</dbReference>
<dbReference type="Proteomes" id="UP000316621">
    <property type="component" value="Chromosome 2"/>
</dbReference>
<organism evidence="4 5">
    <name type="scientific">Papaver somniferum</name>
    <name type="common">Opium poppy</name>
    <dbReference type="NCBI Taxonomy" id="3469"/>
    <lineage>
        <taxon>Eukaryota</taxon>
        <taxon>Viridiplantae</taxon>
        <taxon>Streptophyta</taxon>
        <taxon>Embryophyta</taxon>
        <taxon>Tracheophyta</taxon>
        <taxon>Spermatophyta</taxon>
        <taxon>Magnoliopsida</taxon>
        <taxon>Ranunculales</taxon>
        <taxon>Papaveraceae</taxon>
        <taxon>Papaveroideae</taxon>
        <taxon>Papaver</taxon>
    </lineage>
</organism>
<reference evidence="4 5" key="1">
    <citation type="journal article" date="2018" name="Science">
        <title>The opium poppy genome and morphinan production.</title>
        <authorList>
            <person name="Guo L."/>
            <person name="Winzer T."/>
            <person name="Yang X."/>
            <person name="Li Y."/>
            <person name="Ning Z."/>
            <person name="He Z."/>
            <person name="Teodor R."/>
            <person name="Lu Y."/>
            <person name="Bowser T.A."/>
            <person name="Graham I.A."/>
            <person name="Ye K."/>
        </authorList>
    </citation>
    <scope>NUCLEOTIDE SEQUENCE [LARGE SCALE GENOMIC DNA]</scope>
    <source>
        <strain evidence="5">cv. HN1</strain>
        <tissue evidence="4">Leaves</tissue>
    </source>
</reference>
<dbReference type="InterPro" id="IPR006868">
    <property type="entry name" value="DUF630"/>
</dbReference>
<dbReference type="PANTHER" id="PTHR21450:SF35">
    <property type="entry name" value="TRANSCRIPTION FACTOR, PUTATIVE (DUF630 AND DUF632)-RELATED"/>
    <property type="match status" value="1"/>
</dbReference>
<dbReference type="Gramene" id="RZC49295">
    <property type="protein sequence ID" value="RZC49295"/>
    <property type="gene ID" value="C5167_017717"/>
</dbReference>
<feature type="compositionally biased region" description="Basic and acidic residues" evidence="1">
    <location>
        <begin position="630"/>
        <end position="650"/>
    </location>
</feature>
<name>A0A4Y7IPA9_PAPSO</name>
<evidence type="ECO:0000313" key="4">
    <source>
        <dbReference type="EMBL" id="RZC49295.1"/>
    </source>
</evidence>
<evidence type="ECO:0000259" key="2">
    <source>
        <dbReference type="Pfam" id="PF04782"/>
    </source>
</evidence>
<dbReference type="InterPro" id="IPR006867">
    <property type="entry name" value="DUF632"/>
</dbReference>
<proteinExistence type="predicted"/>
<dbReference type="PANTHER" id="PTHR21450">
    <property type="entry name" value="PROTEIN ALTERED PHOSPHATE STARVATION RESPONSE 1"/>
    <property type="match status" value="1"/>
</dbReference>
<keyword evidence="5" id="KW-1185">Reference proteome</keyword>
<dbReference type="Pfam" id="PF04783">
    <property type="entry name" value="DUF630"/>
    <property type="match status" value="1"/>
</dbReference>
<accession>A0A4Y7IPA9</accession>